<dbReference type="KEGG" id="luo:HHL09_20035"/>
<dbReference type="EMBL" id="CP051774">
    <property type="protein sequence ID" value="QJE97979.1"/>
    <property type="molecule type" value="Genomic_DNA"/>
</dbReference>
<evidence type="ECO:0000313" key="4">
    <source>
        <dbReference type="Proteomes" id="UP000501812"/>
    </source>
</evidence>
<gene>
    <name evidence="3" type="ORF">HHL09_20035</name>
</gene>
<proteinExistence type="predicted"/>
<sequence length="212" mass="22156">MKNIAILAALVAACSSANAQLKITEVMYKGMFGEFIEVTNTGSALTASQTDDYSYDDSGASAGKVPFPAVALANNQCVIITEVSSAIFNLAWYTEPSGDNGLITVAPVIIGNSTDNLGRSDTINIFQNSTVVDKLSYNDEAVPPNGPRTEDVSAVPITGWDHTLDNMTNGGVTEWKLSNTSDVATKWQAGNPSQSAGSAPIGSPGRYVTATP</sequence>
<protein>
    <submittedName>
        <fullName evidence="3">Lamin tail domain-containing protein</fullName>
    </submittedName>
</protein>
<feature type="compositionally biased region" description="Polar residues" evidence="1">
    <location>
        <begin position="186"/>
        <end position="197"/>
    </location>
</feature>
<dbReference type="AlphaFoldDB" id="A0A858RNS5"/>
<keyword evidence="2" id="KW-0732">Signal</keyword>
<reference evidence="3 4" key="1">
    <citation type="submission" date="2020-04" db="EMBL/GenBank/DDBJ databases">
        <title>Luteolibacter sp. G-1-1-1 isolated from soil.</title>
        <authorList>
            <person name="Dahal R.H."/>
        </authorList>
    </citation>
    <scope>NUCLEOTIDE SEQUENCE [LARGE SCALE GENOMIC DNA]</scope>
    <source>
        <strain evidence="3 4">G-1-1-1</strain>
    </source>
</reference>
<dbReference type="RefSeq" id="WP_169456405.1">
    <property type="nucleotide sequence ID" value="NZ_CP051774.1"/>
</dbReference>
<feature type="signal peptide" evidence="2">
    <location>
        <begin position="1"/>
        <end position="19"/>
    </location>
</feature>
<evidence type="ECO:0000256" key="1">
    <source>
        <dbReference type="SAM" id="MobiDB-lite"/>
    </source>
</evidence>
<feature type="chain" id="PRO_5033068406" evidence="2">
    <location>
        <begin position="20"/>
        <end position="212"/>
    </location>
</feature>
<feature type="region of interest" description="Disordered" evidence="1">
    <location>
        <begin position="186"/>
        <end position="212"/>
    </location>
</feature>
<dbReference type="Proteomes" id="UP000501812">
    <property type="component" value="Chromosome"/>
</dbReference>
<organism evidence="3 4">
    <name type="scientific">Luteolibacter luteus</name>
    <dbReference type="NCBI Taxonomy" id="2728835"/>
    <lineage>
        <taxon>Bacteria</taxon>
        <taxon>Pseudomonadati</taxon>
        <taxon>Verrucomicrobiota</taxon>
        <taxon>Verrucomicrobiia</taxon>
        <taxon>Verrucomicrobiales</taxon>
        <taxon>Verrucomicrobiaceae</taxon>
        <taxon>Luteolibacter</taxon>
    </lineage>
</organism>
<evidence type="ECO:0000313" key="3">
    <source>
        <dbReference type="EMBL" id="QJE97979.1"/>
    </source>
</evidence>
<evidence type="ECO:0000256" key="2">
    <source>
        <dbReference type="SAM" id="SignalP"/>
    </source>
</evidence>
<name>A0A858RNS5_9BACT</name>
<keyword evidence="4" id="KW-1185">Reference proteome</keyword>
<accession>A0A858RNS5</accession>